<dbReference type="Gene3D" id="3.90.226.10">
    <property type="entry name" value="2-enoyl-CoA Hydratase, Chain A, domain 1"/>
    <property type="match status" value="1"/>
</dbReference>
<feature type="non-terminal residue" evidence="1">
    <location>
        <position position="78"/>
    </location>
</feature>
<dbReference type="SUPFAM" id="SSF52096">
    <property type="entry name" value="ClpP/crotonase"/>
    <property type="match status" value="1"/>
</dbReference>
<evidence type="ECO:0000313" key="2">
    <source>
        <dbReference type="Proteomes" id="UP000663881"/>
    </source>
</evidence>
<reference evidence="1" key="1">
    <citation type="submission" date="2021-02" db="EMBL/GenBank/DDBJ databases">
        <authorList>
            <person name="Nowell W R."/>
        </authorList>
    </citation>
    <scope>NUCLEOTIDE SEQUENCE</scope>
</reference>
<protein>
    <submittedName>
        <fullName evidence="1">Uncharacterized protein</fullName>
    </submittedName>
</protein>
<name>A0A820CE18_9BILA</name>
<dbReference type="AlphaFoldDB" id="A0A820CE18"/>
<proteinExistence type="predicted"/>
<dbReference type="EMBL" id="CAJOAY010009600">
    <property type="protein sequence ID" value="CAF4206963.1"/>
    <property type="molecule type" value="Genomic_DNA"/>
</dbReference>
<organism evidence="1 2">
    <name type="scientific">Adineta steineri</name>
    <dbReference type="NCBI Taxonomy" id="433720"/>
    <lineage>
        <taxon>Eukaryota</taxon>
        <taxon>Metazoa</taxon>
        <taxon>Spiralia</taxon>
        <taxon>Gnathifera</taxon>
        <taxon>Rotifera</taxon>
        <taxon>Eurotatoria</taxon>
        <taxon>Bdelloidea</taxon>
        <taxon>Adinetida</taxon>
        <taxon>Adinetidae</taxon>
        <taxon>Adineta</taxon>
    </lineage>
</organism>
<sequence>MLSQRALLLQNSFKNVLHRYASSSTTSLVNVSTSHDNQICRIKLNNPRQRNILSFAMMNDLMKAIVENEQRSRVIILT</sequence>
<gene>
    <name evidence="1" type="ORF">OKA104_LOCUS41306</name>
</gene>
<dbReference type="InterPro" id="IPR029045">
    <property type="entry name" value="ClpP/crotonase-like_dom_sf"/>
</dbReference>
<evidence type="ECO:0000313" key="1">
    <source>
        <dbReference type="EMBL" id="CAF4206963.1"/>
    </source>
</evidence>
<dbReference type="Proteomes" id="UP000663881">
    <property type="component" value="Unassembled WGS sequence"/>
</dbReference>
<comment type="caution">
    <text evidence="1">The sequence shown here is derived from an EMBL/GenBank/DDBJ whole genome shotgun (WGS) entry which is preliminary data.</text>
</comment>
<accession>A0A820CE18</accession>